<keyword evidence="2" id="KW-1133">Transmembrane helix</keyword>
<evidence type="ECO:0000313" key="3">
    <source>
        <dbReference type="EMBL" id="MBO2442653.1"/>
    </source>
</evidence>
<dbReference type="Proteomes" id="UP000666915">
    <property type="component" value="Unassembled WGS sequence"/>
</dbReference>
<feature type="compositionally biased region" description="Basic and acidic residues" evidence="1">
    <location>
        <begin position="68"/>
        <end position="81"/>
    </location>
</feature>
<keyword evidence="4" id="KW-1185">Reference proteome</keyword>
<gene>
    <name evidence="3" type="ORF">J4557_34515</name>
</gene>
<evidence type="ECO:0000256" key="1">
    <source>
        <dbReference type="SAM" id="MobiDB-lite"/>
    </source>
</evidence>
<organism evidence="3 4">
    <name type="scientific">Actinomadura nitritigenes</name>
    <dbReference type="NCBI Taxonomy" id="134602"/>
    <lineage>
        <taxon>Bacteria</taxon>
        <taxon>Bacillati</taxon>
        <taxon>Actinomycetota</taxon>
        <taxon>Actinomycetes</taxon>
        <taxon>Streptosporangiales</taxon>
        <taxon>Thermomonosporaceae</taxon>
        <taxon>Actinomadura</taxon>
    </lineage>
</organism>
<proteinExistence type="predicted"/>
<comment type="caution">
    <text evidence="3">The sequence shown here is derived from an EMBL/GenBank/DDBJ whole genome shotgun (WGS) entry which is preliminary data.</text>
</comment>
<dbReference type="EMBL" id="JAGEOK010000027">
    <property type="protein sequence ID" value="MBO2442653.1"/>
    <property type="molecule type" value="Genomic_DNA"/>
</dbReference>
<keyword evidence="2" id="KW-0812">Transmembrane</keyword>
<feature type="compositionally biased region" description="Gly residues" evidence="1">
    <location>
        <begin position="48"/>
        <end position="62"/>
    </location>
</feature>
<evidence type="ECO:0000256" key="2">
    <source>
        <dbReference type="SAM" id="Phobius"/>
    </source>
</evidence>
<protein>
    <submittedName>
        <fullName evidence="3">Uncharacterized protein</fullName>
    </submittedName>
</protein>
<name>A0ABS3R8W3_9ACTN</name>
<evidence type="ECO:0000313" key="4">
    <source>
        <dbReference type="Proteomes" id="UP000666915"/>
    </source>
</evidence>
<feature type="transmembrane region" description="Helical" evidence="2">
    <location>
        <begin position="6"/>
        <end position="29"/>
    </location>
</feature>
<accession>A0ABS3R8W3</accession>
<sequence length="81" mass="8361">MELIYTPLIVVFAVFVIYGGLVIPVREIVESVRDRRSRGPSDHAEPGPGTGPGAGTGAGTGSASGEVIELRSAGERRRAAA</sequence>
<keyword evidence="2" id="KW-0472">Membrane</keyword>
<reference evidence="3 4" key="1">
    <citation type="submission" date="2021-03" db="EMBL/GenBank/DDBJ databases">
        <authorList>
            <person name="Kanchanasin P."/>
            <person name="Saeng-In P."/>
            <person name="Phongsopitanun W."/>
            <person name="Yuki M."/>
            <person name="Kudo T."/>
            <person name="Ohkuma M."/>
            <person name="Tanasupawat S."/>
        </authorList>
    </citation>
    <scope>NUCLEOTIDE SEQUENCE [LARGE SCALE GENOMIC DNA]</scope>
    <source>
        <strain evidence="3 4">L46</strain>
    </source>
</reference>
<feature type="region of interest" description="Disordered" evidence="1">
    <location>
        <begin position="32"/>
        <end position="81"/>
    </location>
</feature>
<dbReference type="RefSeq" id="WP_208270977.1">
    <property type="nucleotide sequence ID" value="NZ_BAAAGM010000054.1"/>
</dbReference>
<feature type="compositionally biased region" description="Basic and acidic residues" evidence="1">
    <location>
        <begin position="32"/>
        <end position="45"/>
    </location>
</feature>